<feature type="compositionally biased region" description="Basic residues" evidence="1">
    <location>
        <begin position="207"/>
        <end position="219"/>
    </location>
</feature>
<feature type="compositionally biased region" description="Basic residues" evidence="1">
    <location>
        <begin position="261"/>
        <end position="278"/>
    </location>
</feature>
<feature type="compositionally biased region" description="Basic and acidic residues" evidence="1">
    <location>
        <begin position="124"/>
        <end position="136"/>
    </location>
</feature>
<reference evidence="2" key="1">
    <citation type="submission" date="2020-02" db="EMBL/GenBank/DDBJ databases">
        <authorList>
            <person name="Meier V. D."/>
        </authorList>
    </citation>
    <scope>NUCLEOTIDE SEQUENCE</scope>
    <source>
        <strain evidence="2">AVDCRST_MAG31</strain>
    </source>
</reference>
<sequence>GFQMRHRRPAQRGQVDPLQRADGNGRRPGCQLSLLHHRAQCRPGGSTGRAAAAHRSHRALGAGDRNADRVRGHRRPGPRRRAGRRARQPVPRQHPRGRRDRARAALLRRRRRDARRGPRRPPRRRGDGRDRADARRPRQPGTARTQPRQEGGAGRQGGQGRSLRARPGPGAAPPEQARAAGPTQGRGGGKGARPRAAADRQTGALRVQRRRGRRRRRQRAVAGRLRQGRGGGRARGGHLRGDRSRDRHHGPGRPRALPGRPRPHRDRPRPHHPRRLRAARPADLLHRRAQGVARLDGRARRQGSAGGGRDPFGLRTRLHPRRNHRLRGLPRLQRRGRRARGGQAALRGQGLCRPGRRRAAVSIQRV</sequence>
<feature type="non-terminal residue" evidence="2">
    <location>
        <position position="1"/>
    </location>
</feature>
<feature type="non-terminal residue" evidence="2">
    <location>
        <position position="366"/>
    </location>
</feature>
<accession>A0A6J4TL09</accession>
<dbReference type="AlphaFoldDB" id="A0A6J4TL09"/>
<organism evidence="2">
    <name type="scientific">uncultured Sphingomonas sp</name>
    <dbReference type="NCBI Taxonomy" id="158754"/>
    <lineage>
        <taxon>Bacteria</taxon>
        <taxon>Pseudomonadati</taxon>
        <taxon>Pseudomonadota</taxon>
        <taxon>Alphaproteobacteria</taxon>
        <taxon>Sphingomonadales</taxon>
        <taxon>Sphingomonadaceae</taxon>
        <taxon>Sphingomonas</taxon>
        <taxon>environmental samples</taxon>
    </lineage>
</organism>
<evidence type="ECO:0000313" key="2">
    <source>
        <dbReference type="EMBL" id="CAA9525408.1"/>
    </source>
</evidence>
<feature type="region of interest" description="Disordered" evidence="1">
    <location>
        <begin position="1"/>
        <end position="316"/>
    </location>
</feature>
<protein>
    <submittedName>
        <fullName evidence="2">GTP-binding and nucleic acid-binding protein YchF</fullName>
    </submittedName>
</protein>
<dbReference type="EMBL" id="CADCWA010000151">
    <property type="protein sequence ID" value="CAA9525408.1"/>
    <property type="molecule type" value="Genomic_DNA"/>
</dbReference>
<name>A0A6J4TL09_9SPHN</name>
<feature type="compositionally biased region" description="Basic residues" evidence="1">
    <location>
        <begin position="71"/>
        <end position="123"/>
    </location>
</feature>
<feature type="compositionally biased region" description="Basic residues" evidence="1">
    <location>
        <begin position="1"/>
        <end position="10"/>
    </location>
</feature>
<evidence type="ECO:0000256" key="1">
    <source>
        <dbReference type="SAM" id="MobiDB-lite"/>
    </source>
</evidence>
<feature type="compositionally biased region" description="Gly residues" evidence="1">
    <location>
        <begin position="151"/>
        <end position="160"/>
    </location>
</feature>
<gene>
    <name evidence="2" type="ORF">AVDCRST_MAG31-1882</name>
</gene>
<feature type="compositionally biased region" description="Low complexity" evidence="1">
    <location>
        <begin position="165"/>
        <end position="183"/>
    </location>
</feature>
<proteinExistence type="predicted"/>